<evidence type="ECO:0000313" key="3">
    <source>
        <dbReference type="Proteomes" id="UP000095285"/>
    </source>
</evidence>
<dbReference type="CTD" id="9945163"/>
<dbReference type="AlphaFoldDB" id="A0A1I7V7E7"/>
<gene>
    <name evidence="2 4" type="ORF">LOAG_07743</name>
</gene>
<evidence type="ECO:0000256" key="1">
    <source>
        <dbReference type="SAM" id="MobiDB-lite"/>
    </source>
</evidence>
<dbReference type="GeneID" id="9945163"/>
<reference evidence="4" key="2">
    <citation type="submission" date="2016-11" db="UniProtKB">
        <authorList>
            <consortium name="WormBaseParasite"/>
        </authorList>
    </citation>
    <scope>IDENTIFICATION</scope>
</reference>
<evidence type="ECO:0000313" key="4">
    <source>
        <dbReference type="WBParaSite" id="EN70_1070"/>
    </source>
</evidence>
<accession>A0A1I7V7E7</accession>
<evidence type="ECO:0000313" key="2">
    <source>
        <dbReference type="EMBL" id="EFO20751.1"/>
    </source>
</evidence>
<feature type="region of interest" description="Disordered" evidence="1">
    <location>
        <begin position="1"/>
        <end position="27"/>
    </location>
</feature>
<dbReference type="KEGG" id="loa:LOAG_07743"/>
<name>A0A1I7V7E7_LOALO</name>
<protein>
    <submittedName>
        <fullName evidence="4">Kinesin motor domain-containing protein</fullName>
    </submittedName>
</protein>
<dbReference type="WBParaSite" id="EN70_1070">
    <property type="protein sequence ID" value="EN70_1070"/>
    <property type="gene ID" value="EN70_1070"/>
</dbReference>
<organism evidence="3 4">
    <name type="scientific">Loa loa</name>
    <name type="common">Eye worm</name>
    <name type="synonym">Filaria loa</name>
    <dbReference type="NCBI Taxonomy" id="7209"/>
    <lineage>
        <taxon>Eukaryota</taxon>
        <taxon>Metazoa</taxon>
        <taxon>Ecdysozoa</taxon>
        <taxon>Nematoda</taxon>
        <taxon>Chromadorea</taxon>
        <taxon>Rhabditida</taxon>
        <taxon>Spirurina</taxon>
        <taxon>Spiruromorpha</taxon>
        <taxon>Filarioidea</taxon>
        <taxon>Onchocercidae</taxon>
        <taxon>Loa</taxon>
    </lineage>
</organism>
<dbReference type="EMBL" id="JH712071">
    <property type="protein sequence ID" value="EFO20751.1"/>
    <property type="molecule type" value="Genomic_DNA"/>
</dbReference>
<accession>A0A1S0TV46</accession>
<proteinExistence type="predicted"/>
<keyword evidence="3" id="KW-1185">Reference proteome</keyword>
<sequence length="105" mass="11644">MQTHIHRESDEEQGQDEGEKNESSGLAVLGKDVGEVVTSWLYRPVMSFVETLSLPEYEVTLQLYESRGRRRSACHVLLCGMLSLFGTDEGRNVIVSGINGTKGDI</sequence>
<dbReference type="Proteomes" id="UP000095285">
    <property type="component" value="Unassembled WGS sequence"/>
</dbReference>
<reference evidence="2 3" key="1">
    <citation type="submission" date="2012-04" db="EMBL/GenBank/DDBJ databases">
        <title>The Genome Sequence of Loa loa.</title>
        <authorList>
            <consortium name="The Broad Institute Genome Sequencing Platform"/>
            <consortium name="Broad Institute Genome Sequencing Center for Infectious Disease"/>
            <person name="Nutman T.B."/>
            <person name="Fink D.L."/>
            <person name="Russ C."/>
            <person name="Young S."/>
            <person name="Zeng Q."/>
            <person name="Gargeya S."/>
            <person name="Alvarado L."/>
            <person name="Berlin A."/>
            <person name="Chapman S.B."/>
            <person name="Chen Z."/>
            <person name="Freedman E."/>
            <person name="Gellesch M."/>
            <person name="Goldberg J."/>
            <person name="Griggs A."/>
            <person name="Gujja S."/>
            <person name="Heilman E.R."/>
            <person name="Heiman D."/>
            <person name="Howarth C."/>
            <person name="Mehta T."/>
            <person name="Neiman D."/>
            <person name="Pearson M."/>
            <person name="Roberts A."/>
            <person name="Saif S."/>
            <person name="Shea T."/>
            <person name="Shenoy N."/>
            <person name="Sisk P."/>
            <person name="Stolte C."/>
            <person name="Sykes S."/>
            <person name="White J."/>
            <person name="Yandava C."/>
            <person name="Haas B."/>
            <person name="Henn M.R."/>
            <person name="Nusbaum C."/>
            <person name="Birren B."/>
        </authorList>
    </citation>
    <scope>NUCLEOTIDE SEQUENCE [LARGE SCALE GENOMIC DNA]</scope>
</reference>
<dbReference type="RefSeq" id="XP_003143324.1">
    <property type="nucleotide sequence ID" value="XM_003143276.2"/>
</dbReference>